<dbReference type="Proteomes" id="UP001360953">
    <property type="component" value="Unassembled WGS sequence"/>
</dbReference>
<comment type="caution">
    <text evidence="2">The sequence shown here is derived from an EMBL/GenBank/DDBJ whole genome shotgun (WGS) entry which is preliminary data.</text>
</comment>
<sequence>MENRFARRLQRSVSPYASHQRSHQRSRQRSVSPLAGRRQRSPSPYASRRNPDRGRSPIRVPSASPSSRRSTTKVVGSGQGRNKYRDRSPMRLTATTPRTTQSSAATPSSSWSAAKAVGSNAAITVAPLFNEEERARLSLSFRPPIASQSDPHEVQHFQRGRESPQQHVPRLPWHSRILRHQPKGHDRQGKEGRYRHSGPRWYHRGPRPARPPYP</sequence>
<accession>A0ABR1LSW8</accession>
<dbReference type="GeneID" id="92028259"/>
<evidence type="ECO:0000256" key="1">
    <source>
        <dbReference type="SAM" id="MobiDB-lite"/>
    </source>
</evidence>
<feature type="compositionally biased region" description="Basic and acidic residues" evidence="1">
    <location>
        <begin position="150"/>
        <end position="164"/>
    </location>
</feature>
<dbReference type="EMBL" id="JBBPEH010000005">
    <property type="protein sequence ID" value="KAK7538284.1"/>
    <property type="molecule type" value="Genomic_DNA"/>
</dbReference>
<dbReference type="RefSeq" id="XP_066655971.1">
    <property type="nucleotide sequence ID" value="XM_066795353.1"/>
</dbReference>
<proteinExistence type="predicted"/>
<feature type="region of interest" description="Disordered" evidence="1">
    <location>
        <begin position="1"/>
        <end position="117"/>
    </location>
</feature>
<keyword evidence="3" id="KW-1185">Reference proteome</keyword>
<feature type="compositionally biased region" description="Basic and acidic residues" evidence="1">
    <location>
        <begin position="183"/>
        <end position="194"/>
    </location>
</feature>
<gene>
    <name evidence="2" type="ORF">J3D65DRAFT_322431</name>
</gene>
<evidence type="ECO:0000313" key="3">
    <source>
        <dbReference type="Proteomes" id="UP001360953"/>
    </source>
</evidence>
<feature type="compositionally biased region" description="Basic residues" evidence="1">
    <location>
        <begin position="1"/>
        <end position="10"/>
    </location>
</feature>
<feature type="region of interest" description="Disordered" evidence="1">
    <location>
        <begin position="140"/>
        <end position="214"/>
    </location>
</feature>
<reference evidence="2 3" key="1">
    <citation type="submission" date="2024-04" db="EMBL/GenBank/DDBJ databases">
        <title>Phyllosticta paracitricarpa is synonymous to the EU quarantine fungus P. citricarpa based on phylogenomic analyses.</title>
        <authorList>
            <consortium name="Lawrence Berkeley National Laboratory"/>
            <person name="Van ingen-buijs V.A."/>
            <person name="Van westerhoven A.C."/>
            <person name="Haridas S."/>
            <person name="Skiadas P."/>
            <person name="Martin F."/>
            <person name="Groenewald J.Z."/>
            <person name="Crous P.W."/>
            <person name="Seidl M.F."/>
        </authorList>
    </citation>
    <scope>NUCLEOTIDE SEQUENCE [LARGE SCALE GENOMIC DNA]</scope>
    <source>
        <strain evidence="2 3">CPC 17464</strain>
    </source>
</reference>
<name>A0ABR1LSW8_9PEZI</name>
<feature type="compositionally biased region" description="Low complexity" evidence="1">
    <location>
        <begin position="93"/>
        <end position="116"/>
    </location>
</feature>
<evidence type="ECO:0000313" key="2">
    <source>
        <dbReference type="EMBL" id="KAK7538284.1"/>
    </source>
</evidence>
<feature type="compositionally biased region" description="Low complexity" evidence="1">
    <location>
        <begin position="57"/>
        <end position="69"/>
    </location>
</feature>
<protein>
    <submittedName>
        <fullName evidence="2">Uncharacterized protein</fullName>
    </submittedName>
</protein>
<organism evidence="2 3">
    <name type="scientific">Phyllosticta citribraziliensis</name>
    <dbReference type="NCBI Taxonomy" id="989973"/>
    <lineage>
        <taxon>Eukaryota</taxon>
        <taxon>Fungi</taxon>
        <taxon>Dikarya</taxon>
        <taxon>Ascomycota</taxon>
        <taxon>Pezizomycotina</taxon>
        <taxon>Dothideomycetes</taxon>
        <taxon>Dothideomycetes incertae sedis</taxon>
        <taxon>Botryosphaeriales</taxon>
        <taxon>Phyllostictaceae</taxon>
        <taxon>Phyllosticta</taxon>
    </lineage>
</organism>
<feature type="compositionally biased region" description="Basic residues" evidence="1">
    <location>
        <begin position="195"/>
        <end position="207"/>
    </location>
</feature>